<accession>A0A4S3B744</accession>
<reference evidence="2 3" key="1">
    <citation type="submission" date="2019-01" db="EMBL/GenBank/DDBJ databases">
        <title>Vagococcus silagei sp. nov. isolated from brewer's grain.</title>
        <authorList>
            <person name="Guu J.-R."/>
        </authorList>
    </citation>
    <scope>NUCLEOTIDE SEQUENCE [LARGE SCALE GENOMIC DNA]</scope>
    <source>
        <strain evidence="2 3">2B-2</strain>
    </source>
</reference>
<dbReference type="AlphaFoldDB" id="A0A4S3B744"/>
<dbReference type="Proteomes" id="UP000310506">
    <property type="component" value="Unassembled WGS sequence"/>
</dbReference>
<gene>
    <name evidence="2" type="ORF">ESZ54_03345</name>
</gene>
<dbReference type="GO" id="GO:0016747">
    <property type="term" value="F:acyltransferase activity, transferring groups other than amino-acyl groups"/>
    <property type="evidence" value="ECO:0007669"/>
    <property type="project" value="InterPro"/>
</dbReference>
<dbReference type="SUPFAM" id="SSF55729">
    <property type="entry name" value="Acyl-CoA N-acyltransferases (Nat)"/>
    <property type="match status" value="1"/>
</dbReference>
<evidence type="ECO:0000313" key="3">
    <source>
        <dbReference type="Proteomes" id="UP000310506"/>
    </source>
</evidence>
<keyword evidence="3" id="KW-1185">Reference proteome</keyword>
<name>A0A4S3B744_9ENTE</name>
<organism evidence="2 3">
    <name type="scientific">Vagococcus silagei</name>
    <dbReference type="NCBI Taxonomy" id="2508885"/>
    <lineage>
        <taxon>Bacteria</taxon>
        <taxon>Bacillati</taxon>
        <taxon>Bacillota</taxon>
        <taxon>Bacilli</taxon>
        <taxon>Lactobacillales</taxon>
        <taxon>Enterococcaceae</taxon>
        <taxon>Vagococcus</taxon>
    </lineage>
</organism>
<evidence type="ECO:0000259" key="1">
    <source>
        <dbReference type="PROSITE" id="PS51186"/>
    </source>
</evidence>
<dbReference type="PROSITE" id="PS51186">
    <property type="entry name" value="GNAT"/>
    <property type="match status" value="1"/>
</dbReference>
<protein>
    <submittedName>
        <fullName evidence="2">GNAT family N-acetyltransferase</fullName>
    </submittedName>
</protein>
<proteinExistence type="predicted"/>
<keyword evidence="2" id="KW-0808">Transferase</keyword>
<sequence length="176" mass="19965">MIKTYIRSSSIMKEFSHPTFPTIHIQLLNKQDHTEMIQQFVSENHAHLTNNAVALTAAEVLNELLDFVPSQNSTRDKNLYGIFDNQKLIGLIDWITNTPTEGTALIREFTLEPSYFEAGLALPLYHALEQMAHETDAEKITVALEASKANMIAFWQEQGFEKEVEQANTISLTKNI</sequence>
<dbReference type="OrthoDB" id="2199858at2"/>
<dbReference type="Pfam" id="PF13420">
    <property type="entry name" value="Acetyltransf_4"/>
    <property type="match status" value="1"/>
</dbReference>
<comment type="caution">
    <text evidence="2">The sequence shown here is derived from an EMBL/GenBank/DDBJ whole genome shotgun (WGS) entry which is preliminary data.</text>
</comment>
<feature type="domain" description="N-acetyltransferase" evidence="1">
    <location>
        <begin position="35"/>
        <end position="176"/>
    </location>
</feature>
<dbReference type="Gene3D" id="3.40.630.30">
    <property type="match status" value="1"/>
</dbReference>
<dbReference type="CDD" id="cd04301">
    <property type="entry name" value="NAT_SF"/>
    <property type="match status" value="1"/>
</dbReference>
<dbReference type="InterPro" id="IPR000182">
    <property type="entry name" value="GNAT_dom"/>
</dbReference>
<evidence type="ECO:0000313" key="2">
    <source>
        <dbReference type="EMBL" id="THB61820.1"/>
    </source>
</evidence>
<dbReference type="InterPro" id="IPR016181">
    <property type="entry name" value="Acyl_CoA_acyltransferase"/>
</dbReference>
<dbReference type="EMBL" id="SDGV01000007">
    <property type="protein sequence ID" value="THB61820.1"/>
    <property type="molecule type" value="Genomic_DNA"/>
</dbReference>